<protein>
    <submittedName>
        <fullName evidence="1">Uncharacterized protein</fullName>
    </submittedName>
</protein>
<dbReference type="OrthoDB" id="1746852at2759"/>
<dbReference type="Proteomes" id="UP001141806">
    <property type="component" value="Unassembled WGS sequence"/>
</dbReference>
<name>A0A9Q0KQ92_9MAGN</name>
<dbReference type="PANTHER" id="PTHR33240:SF15">
    <property type="entry name" value="GAG-PRO-LIKE PROTEIN"/>
    <property type="match status" value="1"/>
</dbReference>
<organism evidence="1 2">
    <name type="scientific">Protea cynaroides</name>
    <dbReference type="NCBI Taxonomy" id="273540"/>
    <lineage>
        <taxon>Eukaryota</taxon>
        <taxon>Viridiplantae</taxon>
        <taxon>Streptophyta</taxon>
        <taxon>Embryophyta</taxon>
        <taxon>Tracheophyta</taxon>
        <taxon>Spermatophyta</taxon>
        <taxon>Magnoliopsida</taxon>
        <taxon>Proteales</taxon>
        <taxon>Proteaceae</taxon>
        <taxon>Protea</taxon>
    </lineage>
</organism>
<proteinExistence type="predicted"/>
<gene>
    <name evidence="1" type="ORF">NE237_007545</name>
</gene>
<sequence>MVDTGSSADIIYWQAFRRMEIPLDRLLPIDYPLVSFSGDLVSVKGSIRLLVRAGTYPRESRVTMNFLVVDVPSSYNGLLGRPSMIALRSVPSPYHLVLKFLTPRGVGEYRSISWCLVNVTRRSLPTIKNLQRPCRYKSKIYETTPSNRGVGRQKT</sequence>
<dbReference type="PANTHER" id="PTHR33240">
    <property type="entry name" value="OS08G0508500 PROTEIN"/>
    <property type="match status" value="1"/>
</dbReference>
<dbReference type="CDD" id="cd00303">
    <property type="entry name" value="retropepsin_like"/>
    <property type="match status" value="1"/>
</dbReference>
<dbReference type="EMBL" id="JAMYWD010000004">
    <property type="protein sequence ID" value="KAJ4974371.1"/>
    <property type="molecule type" value="Genomic_DNA"/>
</dbReference>
<comment type="caution">
    <text evidence="1">The sequence shown here is derived from an EMBL/GenBank/DDBJ whole genome shotgun (WGS) entry which is preliminary data.</text>
</comment>
<keyword evidence="2" id="KW-1185">Reference proteome</keyword>
<dbReference type="AlphaFoldDB" id="A0A9Q0KQ92"/>
<evidence type="ECO:0000313" key="2">
    <source>
        <dbReference type="Proteomes" id="UP001141806"/>
    </source>
</evidence>
<evidence type="ECO:0000313" key="1">
    <source>
        <dbReference type="EMBL" id="KAJ4974371.1"/>
    </source>
</evidence>
<accession>A0A9Q0KQ92</accession>
<reference evidence="1" key="1">
    <citation type="journal article" date="2023" name="Plant J.">
        <title>The genome of the king protea, Protea cynaroides.</title>
        <authorList>
            <person name="Chang J."/>
            <person name="Duong T.A."/>
            <person name="Schoeman C."/>
            <person name="Ma X."/>
            <person name="Roodt D."/>
            <person name="Barker N."/>
            <person name="Li Z."/>
            <person name="Van de Peer Y."/>
            <person name="Mizrachi E."/>
        </authorList>
    </citation>
    <scope>NUCLEOTIDE SEQUENCE</scope>
    <source>
        <tissue evidence="1">Young leaves</tissue>
    </source>
</reference>